<organism evidence="2 3">
    <name type="scientific">candidate division MSBL1 archaeon SCGC-AAA261G05</name>
    <dbReference type="NCBI Taxonomy" id="1698276"/>
    <lineage>
        <taxon>Archaea</taxon>
        <taxon>Methanobacteriati</taxon>
        <taxon>Methanobacteriota</taxon>
        <taxon>candidate division MSBL1</taxon>
    </lineage>
</organism>
<evidence type="ECO:0000313" key="2">
    <source>
        <dbReference type="EMBL" id="KXB03772.1"/>
    </source>
</evidence>
<dbReference type="PANTHER" id="PTHR39081:SF1">
    <property type="entry name" value="MUT7-C RNASE DOMAIN-CONTAINING PROTEIN"/>
    <property type="match status" value="1"/>
</dbReference>
<dbReference type="Proteomes" id="UP000070405">
    <property type="component" value="Unassembled WGS sequence"/>
</dbReference>
<gene>
    <name evidence="2" type="ORF">AKJ47_01715</name>
</gene>
<proteinExistence type="predicted"/>
<feature type="non-terminal residue" evidence="2">
    <location>
        <position position="1"/>
    </location>
</feature>
<evidence type="ECO:0000259" key="1">
    <source>
        <dbReference type="Pfam" id="PF01927"/>
    </source>
</evidence>
<protein>
    <recommendedName>
        <fullName evidence="1">Mut7-C RNAse domain-containing protein</fullName>
    </recommendedName>
</protein>
<name>A0A133VBE4_9EURY</name>
<comment type="caution">
    <text evidence="2">The sequence shown here is derived from an EMBL/GenBank/DDBJ whole genome shotgun (WGS) entry which is preliminary data.</text>
</comment>
<sequence>PVCNGELNQVGKEEVSGRVPENLLEEHEDFWICMDCGKIYWPGTHWETIAKIAEEYEEKLG</sequence>
<accession>A0A133VBE4</accession>
<dbReference type="PANTHER" id="PTHR39081">
    <property type="entry name" value="MUT7-C DOMAIN-CONTAINING PROTEIN"/>
    <property type="match status" value="1"/>
</dbReference>
<dbReference type="AlphaFoldDB" id="A0A133VBE4"/>
<dbReference type="Pfam" id="PF01927">
    <property type="entry name" value="Mut7-C"/>
    <property type="match status" value="1"/>
</dbReference>
<keyword evidence="3" id="KW-1185">Reference proteome</keyword>
<evidence type="ECO:0000313" key="3">
    <source>
        <dbReference type="Proteomes" id="UP000070405"/>
    </source>
</evidence>
<feature type="domain" description="Mut7-C RNAse" evidence="1">
    <location>
        <begin position="2"/>
        <end position="51"/>
    </location>
</feature>
<dbReference type="EMBL" id="LHYA01000015">
    <property type="protein sequence ID" value="KXB03772.1"/>
    <property type="molecule type" value="Genomic_DNA"/>
</dbReference>
<reference evidence="2 3" key="1">
    <citation type="journal article" date="2016" name="Sci. Rep.">
        <title>Metabolic traits of an uncultured archaeal lineage -MSBL1- from brine pools of the Red Sea.</title>
        <authorList>
            <person name="Mwirichia R."/>
            <person name="Alam I."/>
            <person name="Rashid M."/>
            <person name="Vinu M."/>
            <person name="Ba-Alawi W."/>
            <person name="Anthony Kamau A."/>
            <person name="Kamanda Ngugi D."/>
            <person name="Goker M."/>
            <person name="Klenk H.P."/>
            <person name="Bajic V."/>
            <person name="Stingl U."/>
        </authorList>
    </citation>
    <scope>NUCLEOTIDE SEQUENCE [LARGE SCALE GENOMIC DNA]</scope>
    <source>
        <strain evidence="2">SCGC-AAA261G05</strain>
    </source>
</reference>
<dbReference type="InterPro" id="IPR002782">
    <property type="entry name" value="Mut7-C_RNAse_dom"/>
</dbReference>